<name>A0A9P4QID1_9PEZI</name>
<evidence type="ECO:0000256" key="2">
    <source>
        <dbReference type="SAM" id="MobiDB-lite"/>
    </source>
</evidence>
<dbReference type="CDD" id="cd00067">
    <property type="entry name" value="GAL4"/>
    <property type="match status" value="1"/>
</dbReference>
<gene>
    <name evidence="4" type="ORF">K431DRAFT_290543</name>
</gene>
<dbReference type="PROSITE" id="PS50048">
    <property type="entry name" value="ZN2_CY6_FUNGAL_2"/>
    <property type="match status" value="1"/>
</dbReference>
<dbReference type="GO" id="GO:0000981">
    <property type="term" value="F:DNA-binding transcription factor activity, RNA polymerase II-specific"/>
    <property type="evidence" value="ECO:0007669"/>
    <property type="project" value="InterPro"/>
</dbReference>
<keyword evidence="5" id="KW-1185">Reference proteome</keyword>
<dbReference type="PROSITE" id="PS00463">
    <property type="entry name" value="ZN2_CY6_FUNGAL_1"/>
    <property type="match status" value="1"/>
</dbReference>
<sequence length="542" mass="61332">MPLRSTGCATCRKRKIRCDEGRPGCKRCATHGVPCPGYRGEKAGGIEFEDQTSITVKRASAIQQKLSTSRRSPGKLSPGSSGMSVSQYTNGSRLFTQTGGYFMLWPMAAYSQESGLGGGSIPTPVRSPSVERTQLYDKFVEGYVPQGPGKRSLHFDYIRLLVDAQETHQSLKDGLDALSLVHVGSQLKDQRLVQQAIKAYSRSLIGLGRAIEEGQALTNDSVLAAATVLSVCEFYDEIKLNGLGWMGHQNGLGQLLAARGPDSLKTDLALMLFFNARHGALAQGLITRKLPLFAQANWRACAFRIPVPDHSTTFYDLAIQIPGMLERHDLIDLASPTALQSLTELLADCGRLEFDFRNWEIGWQTRFRVEQRKPYWLQKIEDFELLPQLVPDRKFNEGYMFHQFLEAYMFNQYWQCMHFLRECVESLQLQRQLLDPTWLPDPGTEVTFEELNEYVLHLCRSLPYMCEPETSISGHVAIFLPIRVAAFHFKKHNMWEWLRWIWAVRATIFNRGVSQPNVGDAQTIAAGQIRHVQNVQEMRTRP</sequence>
<feature type="region of interest" description="Disordered" evidence="2">
    <location>
        <begin position="60"/>
        <end position="84"/>
    </location>
</feature>
<dbReference type="SMART" id="SM00066">
    <property type="entry name" value="GAL4"/>
    <property type="match status" value="1"/>
</dbReference>
<dbReference type="GO" id="GO:0008270">
    <property type="term" value="F:zinc ion binding"/>
    <property type="evidence" value="ECO:0007669"/>
    <property type="project" value="InterPro"/>
</dbReference>
<dbReference type="InterPro" id="IPR021858">
    <property type="entry name" value="Fun_TF"/>
</dbReference>
<dbReference type="InterPro" id="IPR053178">
    <property type="entry name" value="Osmoadaptation_assoc"/>
</dbReference>
<evidence type="ECO:0000256" key="1">
    <source>
        <dbReference type="ARBA" id="ARBA00023242"/>
    </source>
</evidence>
<dbReference type="SUPFAM" id="SSF57701">
    <property type="entry name" value="Zn2/Cys6 DNA-binding domain"/>
    <property type="match status" value="1"/>
</dbReference>
<dbReference type="Pfam" id="PF00172">
    <property type="entry name" value="Zn_clus"/>
    <property type="match status" value="1"/>
</dbReference>
<comment type="caution">
    <text evidence="4">The sequence shown here is derived from an EMBL/GenBank/DDBJ whole genome shotgun (WGS) entry which is preliminary data.</text>
</comment>
<dbReference type="Gene3D" id="4.10.240.10">
    <property type="entry name" value="Zn(2)-C6 fungal-type DNA-binding domain"/>
    <property type="match status" value="1"/>
</dbReference>
<evidence type="ECO:0000313" key="4">
    <source>
        <dbReference type="EMBL" id="KAF2725421.1"/>
    </source>
</evidence>
<accession>A0A9P4QID1</accession>
<feature type="domain" description="Zn(2)-C6 fungal-type" evidence="3">
    <location>
        <begin position="7"/>
        <end position="35"/>
    </location>
</feature>
<protein>
    <recommendedName>
        <fullName evidence="3">Zn(2)-C6 fungal-type domain-containing protein</fullName>
    </recommendedName>
</protein>
<reference evidence="4" key="1">
    <citation type="journal article" date="2020" name="Stud. Mycol.">
        <title>101 Dothideomycetes genomes: a test case for predicting lifestyles and emergence of pathogens.</title>
        <authorList>
            <person name="Haridas S."/>
            <person name="Albert R."/>
            <person name="Binder M."/>
            <person name="Bloem J."/>
            <person name="Labutti K."/>
            <person name="Salamov A."/>
            <person name="Andreopoulos B."/>
            <person name="Baker S."/>
            <person name="Barry K."/>
            <person name="Bills G."/>
            <person name="Bluhm B."/>
            <person name="Cannon C."/>
            <person name="Castanera R."/>
            <person name="Culley D."/>
            <person name="Daum C."/>
            <person name="Ezra D."/>
            <person name="Gonzalez J."/>
            <person name="Henrissat B."/>
            <person name="Kuo A."/>
            <person name="Liang C."/>
            <person name="Lipzen A."/>
            <person name="Lutzoni F."/>
            <person name="Magnuson J."/>
            <person name="Mondo S."/>
            <person name="Nolan M."/>
            <person name="Ohm R."/>
            <person name="Pangilinan J."/>
            <person name="Park H.-J."/>
            <person name="Ramirez L."/>
            <person name="Alfaro M."/>
            <person name="Sun H."/>
            <person name="Tritt A."/>
            <person name="Yoshinaga Y."/>
            <person name="Zwiers L.-H."/>
            <person name="Turgeon B."/>
            <person name="Goodwin S."/>
            <person name="Spatafora J."/>
            <person name="Crous P."/>
            <person name="Grigoriev I."/>
        </authorList>
    </citation>
    <scope>NUCLEOTIDE SEQUENCE</scope>
    <source>
        <strain evidence="4">CBS 116435</strain>
    </source>
</reference>
<dbReference type="PANTHER" id="PTHR38111:SF2">
    <property type="entry name" value="FINGER DOMAIN PROTEIN, PUTATIVE (AFU_ORTHOLOGUE AFUA_1G01560)-RELATED"/>
    <property type="match status" value="1"/>
</dbReference>
<proteinExistence type="predicted"/>
<dbReference type="Proteomes" id="UP000799441">
    <property type="component" value="Unassembled WGS sequence"/>
</dbReference>
<dbReference type="AlphaFoldDB" id="A0A9P4QID1"/>
<keyword evidence="1" id="KW-0539">Nucleus</keyword>
<dbReference type="OrthoDB" id="4491390at2759"/>
<dbReference type="PANTHER" id="PTHR38111">
    <property type="entry name" value="ZN(2)-C6 FUNGAL-TYPE DOMAIN-CONTAINING PROTEIN-RELATED"/>
    <property type="match status" value="1"/>
</dbReference>
<dbReference type="InterPro" id="IPR001138">
    <property type="entry name" value="Zn2Cys6_DnaBD"/>
</dbReference>
<dbReference type="InterPro" id="IPR036864">
    <property type="entry name" value="Zn2-C6_fun-type_DNA-bd_sf"/>
</dbReference>
<organism evidence="4 5">
    <name type="scientific">Polychaeton citri CBS 116435</name>
    <dbReference type="NCBI Taxonomy" id="1314669"/>
    <lineage>
        <taxon>Eukaryota</taxon>
        <taxon>Fungi</taxon>
        <taxon>Dikarya</taxon>
        <taxon>Ascomycota</taxon>
        <taxon>Pezizomycotina</taxon>
        <taxon>Dothideomycetes</taxon>
        <taxon>Dothideomycetidae</taxon>
        <taxon>Capnodiales</taxon>
        <taxon>Capnodiaceae</taxon>
        <taxon>Polychaeton</taxon>
    </lineage>
</organism>
<evidence type="ECO:0000259" key="3">
    <source>
        <dbReference type="PROSITE" id="PS50048"/>
    </source>
</evidence>
<feature type="compositionally biased region" description="Polar residues" evidence="2">
    <location>
        <begin position="60"/>
        <end position="71"/>
    </location>
</feature>
<dbReference type="EMBL" id="MU003767">
    <property type="protein sequence ID" value="KAF2725421.1"/>
    <property type="molecule type" value="Genomic_DNA"/>
</dbReference>
<evidence type="ECO:0000313" key="5">
    <source>
        <dbReference type="Proteomes" id="UP000799441"/>
    </source>
</evidence>
<dbReference type="Pfam" id="PF11951">
    <property type="entry name" value="Fungal_trans_2"/>
    <property type="match status" value="1"/>
</dbReference>